<protein>
    <submittedName>
        <fullName evidence="2">Uncharacterized protein</fullName>
    </submittedName>
</protein>
<organism evidence="2 3">
    <name type="scientific">Albula glossodonta</name>
    <name type="common">roundjaw bonefish</name>
    <dbReference type="NCBI Taxonomy" id="121402"/>
    <lineage>
        <taxon>Eukaryota</taxon>
        <taxon>Metazoa</taxon>
        <taxon>Chordata</taxon>
        <taxon>Craniata</taxon>
        <taxon>Vertebrata</taxon>
        <taxon>Euteleostomi</taxon>
        <taxon>Actinopterygii</taxon>
        <taxon>Neopterygii</taxon>
        <taxon>Teleostei</taxon>
        <taxon>Albuliformes</taxon>
        <taxon>Albulidae</taxon>
        <taxon>Albula</taxon>
    </lineage>
</organism>
<feature type="region of interest" description="Disordered" evidence="1">
    <location>
        <begin position="1"/>
        <end position="22"/>
    </location>
</feature>
<dbReference type="EMBL" id="JAFBMS010000189">
    <property type="protein sequence ID" value="KAG9333592.1"/>
    <property type="molecule type" value="Genomic_DNA"/>
</dbReference>
<gene>
    <name evidence="2" type="ORF">JZ751_010808</name>
</gene>
<sequence>MALITIPSPPKPPPPHPPTHTRPAAEIMLCLTKLNITGSEHATHTRWGFQQDDPQGWHVKNTRTQRSGATVLCFSFLRRTTQFKYQQNR</sequence>
<feature type="compositionally biased region" description="Pro residues" evidence="1">
    <location>
        <begin position="7"/>
        <end position="20"/>
    </location>
</feature>
<evidence type="ECO:0000256" key="1">
    <source>
        <dbReference type="SAM" id="MobiDB-lite"/>
    </source>
</evidence>
<comment type="caution">
    <text evidence="2">The sequence shown here is derived from an EMBL/GenBank/DDBJ whole genome shotgun (WGS) entry which is preliminary data.</text>
</comment>
<name>A0A8T2N7B3_9TELE</name>
<evidence type="ECO:0000313" key="2">
    <source>
        <dbReference type="EMBL" id="KAG9333592.1"/>
    </source>
</evidence>
<reference evidence="2" key="1">
    <citation type="thesis" date="2021" institute="BYU ScholarsArchive" country="Provo, UT, USA">
        <title>Applications of and Algorithms for Genome Assembly and Genomic Analyses with an Emphasis on Marine Teleosts.</title>
        <authorList>
            <person name="Pickett B.D."/>
        </authorList>
    </citation>
    <scope>NUCLEOTIDE SEQUENCE</scope>
    <source>
        <strain evidence="2">HI-2016</strain>
    </source>
</reference>
<accession>A0A8T2N7B3</accession>
<evidence type="ECO:0000313" key="3">
    <source>
        <dbReference type="Proteomes" id="UP000824540"/>
    </source>
</evidence>
<proteinExistence type="predicted"/>
<keyword evidence="3" id="KW-1185">Reference proteome</keyword>
<dbReference type="Proteomes" id="UP000824540">
    <property type="component" value="Unassembled WGS sequence"/>
</dbReference>
<dbReference type="AlphaFoldDB" id="A0A8T2N7B3"/>